<protein>
    <submittedName>
        <fullName evidence="1">Uncharacterized protein</fullName>
    </submittedName>
</protein>
<dbReference type="AlphaFoldDB" id="A0A1H9E649"/>
<gene>
    <name evidence="1" type="ORF">SAMN05421510_102719</name>
</gene>
<reference evidence="1 2" key="1">
    <citation type="submission" date="2016-10" db="EMBL/GenBank/DDBJ databases">
        <authorList>
            <person name="de Groot N.N."/>
        </authorList>
    </citation>
    <scope>NUCLEOTIDE SEQUENCE [LARGE SCALE GENOMIC DNA]</scope>
    <source>
        <strain evidence="1 2">Nm9</strain>
    </source>
</reference>
<evidence type="ECO:0000313" key="2">
    <source>
        <dbReference type="Proteomes" id="UP000181998"/>
    </source>
</evidence>
<dbReference type="RefSeq" id="WP_074721279.1">
    <property type="nucleotide sequence ID" value="NZ_FOFX01000027.1"/>
</dbReference>
<dbReference type="EMBL" id="FOFX01000027">
    <property type="protein sequence ID" value="SEQ20388.1"/>
    <property type="molecule type" value="Genomic_DNA"/>
</dbReference>
<organism evidence="1 2">
    <name type="scientific">Nitrosomonas ureae</name>
    <dbReference type="NCBI Taxonomy" id="44577"/>
    <lineage>
        <taxon>Bacteria</taxon>
        <taxon>Pseudomonadati</taxon>
        <taxon>Pseudomonadota</taxon>
        <taxon>Betaproteobacteria</taxon>
        <taxon>Nitrosomonadales</taxon>
        <taxon>Nitrosomonadaceae</taxon>
        <taxon>Nitrosomonas</taxon>
    </lineage>
</organism>
<accession>A0A1H9E649</accession>
<proteinExistence type="predicted"/>
<name>A0A1H9E649_9PROT</name>
<evidence type="ECO:0000313" key="1">
    <source>
        <dbReference type="EMBL" id="SEQ20388.1"/>
    </source>
</evidence>
<sequence>MHLKKASFYKPWHTVLWLALYFLTLSGLALNHFWQLWASEYRAKIVHEMRPYTSNADYILSRATRNWLPWPWKSDSRTTFEDNIVQIERSVRLKFDEFGSSEILNVSWNDFKRLISQWDARDKICQLATRLNPNHQICINSEKLPNAWTEYFENNFDSLHYISYVDERPVFGDRASTEVLYCNTAPIAINLTILKQLATFELSQFYRATMQRDQYPLEKTNIKTLSPGACHSLRFTSYDVPADAAFSVTPQNPALEAWFYDNWKRYHAPWLNNSEHIENLANLTRQEIATTLCNDSQTNGVNINRLDETKCQSGEVEKYIYGQYLSAPKRIFFAANYPGFSDYSQYLSGAGTLQQDALNSILEEARQLSNIVEKQFWLAQKWNSENPRFVLGAVLNNSSGPLALGINASHIPQTTILGDALQIPTEGTLYEINGVPIYSAFDVHEVLTTHGDTKGIMSPINVNIYNENEDIKDASYVTRFQFNPYTRQNFDTNVSVLDIASYGMLFKSSRLNCSVKNVFSTSEHESEDRCAWIDEQRFAYARQMNPQRFDTSVMSGNLIGAIFIPLGTMRGFKLLNGTQHMSTFSRVILTGTVEALTMGAYAMADGVPSEPPEERLARGLETAKEGFIYGSVFALIPR</sequence>
<dbReference type="Proteomes" id="UP000181998">
    <property type="component" value="Unassembled WGS sequence"/>
</dbReference>